<protein>
    <submittedName>
        <fullName evidence="3">Spore coat protein</fullName>
    </submittedName>
</protein>
<feature type="domain" description="Spore coat protein X/V" evidence="2">
    <location>
        <begin position="27"/>
        <end position="83"/>
    </location>
</feature>
<evidence type="ECO:0000256" key="1">
    <source>
        <dbReference type="SAM" id="MobiDB-lite"/>
    </source>
</evidence>
<gene>
    <name evidence="3" type="ORF">GCM10009001_21580</name>
</gene>
<feature type="domain" description="Spore coat protein X/V" evidence="2">
    <location>
        <begin position="90"/>
        <end position="146"/>
    </location>
</feature>
<proteinExistence type="predicted"/>
<keyword evidence="4" id="KW-1185">Reference proteome</keyword>
<evidence type="ECO:0000313" key="4">
    <source>
        <dbReference type="Proteomes" id="UP001500866"/>
    </source>
</evidence>
<dbReference type="EMBL" id="BAAADS010000015">
    <property type="protein sequence ID" value="GAA0604111.1"/>
    <property type="molecule type" value="Genomic_DNA"/>
</dbReference>
<comment type="caution">
    <text evidence="3">The sequence shown here is derived from an EMBL/GenBank/DDBJ whole genome shotgun (WGS) entry which is preliminary data.</text>
</comment>
<dbReference type="Pfam" id="PF07552">
    <property type="entry name" value="Coat_X"/>
    <property type="match status" value="2"/>
</dbReference>
<dbReference type="Proteomes" id="UP001500866">
    <property type="component" value="Unassembled WGS sequence"/>
</dbReference>
<keyword evidence="3" id="KW-0167">Capsid protein</keyword>
<feature type="region of interest" description="Disordered" evidence="1">
    <location>
        <begin position="15"/>
        <end position="36"/>
    </location>
</feature>
<feature type="compositionally biased region" description="Polar residues" evidence="1">
    <location>
        <begin position="18"/>
        <end position="36"/>
    </location>
</feature>
<keyword evidence="3" id="KW-0946">Virion</keyword>
<accession>A0ABP3R7C3</accession>
<name>A0ABP3R7C3_9BACI</name>
<reference evidence="4" key="1">
    <citation type="journal article" date="2019" name="Int. J. Syst. Evol. Microbiol.">
        <title>The Global Catalogue of Microorganisms (GCM) 10K type strain sequencing project: providing services to taxonomists for standard genome sequencing and annotation.</title>
        <authorList>
            <consortium name="The Broad Institute Genomics Platform"/>
            <consortium name="The Broad Institute Genome Sequencing Center for Infectious Disease"/>
            <person name="Wu L."/>
            <person name="Ma J."/>
        </authorList>
    </citation>
    <scope>NUCLEOTIDE SEQUENCE [LARGE SCALE GENOMIC DNA]</scope>
    <source>
        <strain evidence="4">JCM 15395</strain>
    </source>
</reference>
<dbReference type="InterPro" id="IPR011428">
    <property type="entry name" value="Spore_coat_X/V"/>
</dbReference>
<sequence>MSYMTTNNKWRALDHCNESNNSQNDATVNQGAEQSVSNQQVSDEWIIIKDSENINVTTTDTQVAISLQLGIQAAIAAVLNIAIGDSQSNDISQELGQMIKTRQGGRQKTIVEQSRDIEITTTDTDIAINIQLLFQVLVAIVVSLEIL</sequence>
<evidence type="ECO:0000259" key="2">
    <source>
        <dbReference type="Pfam" id="PF07552"/>
    </source>
</evidence>
<organism evidence="3 4">
    <name type="scientific">Virgibacillus siamensis</name>
    <dbReference type="NCBI Taxonomy" id="480071"/>
    <lineage>
        <taxon>Bacteria</taxon>
        <taxon>Bacillati</taxon>
        <taxon>Bacillota</taxon>
        <taxon>Bacilli</taxon>
        <taxon>Bacillales</taxon>
        <taxon>Bacillaceae</taxon>
        <taxon>Virgibacillus</taxon>
    </lineage>
</organism>
<evidence type="ECO:0000313" key="3">
    <source>
        <dbReference type="EMBL" id="GAA0604111.1"/>
    </source>
</evidence>